<evidence type="ECO:0000256" key="1">
    <source>
        <dbReference type="SAM" id="Phobius"/>
    </source>
</evidence>
<name>A0A7X2ZBF7_9BACL</name>
<dbReference type="RefSeq" id="WP_155614922.1">
    <property type="nucleotide sequence ID" value="NZ_WNZX01000011.1"/>
</dbReference>
<dbReference type="EMBL" id="WNZX01000011">
    <property type="protein sequence ID" value="MUG71878.1"/>
    <property type="molecule type" value="Genomic_DNA"/>
</dbReference>
<keyword evidence="1" id="KW-1133">Transmembrane helix</keyword>
<organism evidence="3 4">
    <name type="scientific">Paenibacillus validus</name>
    <dbReference type="NCBI Taxonomy" id="44253"/>
    <lineage>
        <taxon>Bacteria</taxon>
        <taxon>Bacillati</taxon>
        <taxon>Bacillota</taxon>
        <taxon>Bacilli</taxon>
        <taxon>Bacillales</taxon>
        <taxon>Paenibacillaceae</taxon>
        <taxon>Paenibacillus</taxon>
    </lineage>
</organism>
<dbReference type="InterPro" id="IPR037522">
    <property type="entry name" value="HD_GYP_dom"/>
</dbReference>
<feature type="transmembrane region" description="Helical" evidence="1">
    <location>
        <begin position="202"/>
        <end position="223"/>
    </location>
</feature>
<dbReference type="SUPFAM" id="SSF109604">
    <property type="entry name" value="HD-domain/PDEase-like"/>
    <property type="match status" value="1"/>
</dbReference>
<dbReference type="InterPro" id="IPR006675">
    <property type="entry name" value="HDIG_dom"/>
</dbReference>
<evidence type="ECO:0000313" key="4">
    <source>
        <dbReference type="Proteomes" id="UP000450917"/>
    </source>
</evidence>
<dbReference type="AlphaFoldDB" id="A0A7X2ZBF7"/>
<accession>A0A7X2ZBF7</accession>
<dbReference type="PROSITE" id="PS51832">
    <property type="entry name" value="HD_GYP"/>
    <property type="match status" value="1"/>
</dbReference>
<feature type="transmembrane region" description="Helical" evidence="1">
    <location>
        <begin position="71"/>
        <end position="88"/>
    </location>
</feature>
<feature type="transmembrane region" description="Helical" evidence="1">
    <location>
        <begin position="100"/>
        <end position="118"/>
    </location>
</feature>
<keyword evidence="4" id="KW-1185">Reference proteome</keyword>
<feature type="domain" description="HD-GYP" evidence="2">
    <location>
        <begin position="272"/>
        <end position="467"/>
    </location>
</feature>
<dbReference type="PANTHER" id="PTHR43155:SF2">
    <property type="entry name" value="CYCLIC DI-GMP PHOSPHODIESTERASE PA4108"/>
    <property type="match status" value="1"/>
</dbReference>
<dbReference type="Pfam" id="PF13487">
    <property type="entry name" value="HD_5"/>
    <property type="match status" value="1"/>
</dbReference>
<evidence type="ECO:0000259" key="2">
    <source>
        <dbReference type="PROSITE" id="PS51832"/>
    </source>
</evidence>
<dbReference type="SMART" id="SM00471">
    <property type="entry name" value="HDc"/>
    <property type="match status" value="1"/>
</dbReference>
<dbReference type="Proteomes" id="UP000450917">
    <property type="component" value="Unassembled WGS sequence"/>
</dbReference>
<feature type="transmembrane region" description="Helical" evidence="1">
    <location>
        <begin position="139"/>
        <end position="158"/>
    </location>
</feature>
<comment type="caution">
    <text evidence="3">The sequence shown here is derived from an EMBL/GenBank/DDBJ whole genome shotgun (WGS) entry which is preliminary data.</text>
</comment>
<dbReference type="PANTHER" id="PTHR43155">
    <property type="entry name" value="CYCLIC DI-GMP PHOSPHODIESTERASE PA4108-RELATED"/>
    <property type="match status" value="1"/>
</dbReference>
<dbReference type="InterPro" id="IPR003607">
    <property type="entry name" value="HD/PDEase_dom"/>
</dbReference>
<evidence type="ECO:0000313" key="3">
    <source>
        <dbReference type="EMBL" id="MUG71878.1"/>
    </source>
</evidence>
<feature type="transmembrane region" description="Helical" evidence="1">
    <location>
        <begin position="229"/>
        <end position="247"/>
    </location>
</feature>
<gene>
    <name evidence="3" type="ORF">GNP93_14485</name>
</gene>
<feature type="transmembrane region" description="Helical" evidence="1">
    <location>
        <begin position="39"/>
        <end position="59"/>
    </location>
</feature>
<sequence length="478" mass="53468">MRYRSLLGPMAGIVLPYAAYLLLRSHASIDGHFAMPRGHFYIVSAVACLALVIAIAVGVAGSRLRNIKVSFLALSFVSIAELFMVHGLSTPNFILHATNLPGIAAQMSVLLASFWLWLSAFSTDHRLVRVLSKHQSRLIPAWTAALAVMGVTGMLFPHTAAFIPLNVHPLNGAMVALTVALNGIVMYRYYQSYLYSRFPLQIAIVYSSGWLIVAQLIMVTGEIWRASWWLYHFLLLASMIVMVAGLIRQYASNRSLADAIRALYTSDPIERITGSISPSVKALMAATEQKDPYTAGHNFRVTMYALKLAEELQLRPDELRALAQGTIVHDVGKINIPDAILNKPGRLTPEERSVIELHPVSGYEMCRTLGFMQEELGIIRWHHEKWDGTGYPDRLRGEQIPLMARIVAVADVYDALTSNRAYRQAMSHREAMRFLKDWRGTHFDPGCVDAWVRLCERDASVYQYPSQVVTEEKTVPVL</sequence>
<keyword evidence="1" id="KW-0812">Transmembrane</keyword>
<proteinExistence type="predicted"/>
<keyword evidence="1" id="KW-0472">Membrane</keyword>
<feature type="transmembrane region" description="Helical" evidence="1">
    <location>
        <begin position="7"/>
        <end position="27"/>
    </location>
</feature>
<dbReference type="CDD" id="cd00077">
    <property type="entry name" value="HDc"/>
    <property type="match status" value="1"/>
</dbReference>
<dbReference type="NCBIfam" id="TIGR00277">
    <property type="entry name" value="HDIG"/>
    <property type="match status" value="1"/>
</dbReference>
<dbReference type="Gene3D" id="1.10.3210.10">
    <property type="entry name" value="Hypothetical protein af1432"/>
    <property type="match status" value="1"/>
</dbReference>
<protein>
    <submittedName>
        <fullName evidence="3">HD domain-containing protein</fullName>
    </submittedName>
</protein>
<reference evidence="3 4" key="1">
    <citation type="submission" date="2019-11" db="EMBL/GenBank/DDBJ databases">
        <title>Draft genome sequences of five Paenibacillus species of dairy origin.</title>
        <authorList>
            <person name="Olajide A.M."/>
            <person name="Chen S."/>
            <person name="Lapointe G."/>
        </authorList>
    </citation>
    <scope>NUCLEOTIDE SEQUENCE [LARGE SCALE GENOMIC DNA]</scope>
    <source>
        <strain evidence="3 4">2CS3</strain>
    </source>
</reference>
<feature type="transmembrane region" description="Helical" evidence="1">
    <location>
        <begin position="170"/>
        <end position="190"/>
    </location>
</feature>